<dbReference type="SUPFAM" id="SSF54495">
    <property type="entry name" value="UBC-like"/>
    <property type="match status" value="1"/>
</dbReference>
<dbReference type="PROSITE" id="PS50127">
    <property type="entry name" value="UBC_2"/>
    <property type="match status" value="1"/>
</dbReference>
<dbReference type="CDD" id="cd23791">
    <property type="entry name" value="UBCc_UBE2C"/>
    <property type="match status" value="1"/>
</dbReference>
<feature type="active site" description="Glycyl thioester intermediate" evidence="3">
    <location>
        <position position="139"/>
    </location>
</feature>
<dbReference type="Pfam" id="PF00179">
    <property type="entry name" value="UQ_con"/>
    <property type="match status" value="1"/>
</dbReference>
<organism evidence="7 8">
    <name type="scientific">Chlorella vulgaris</name>
    <name type="common">Green alga</name>
    <dbReference type="NCBI Taxonomy" id="3077"/>
    <lineage>
        <taxon>Eukaryota</taxon>
        <taxon>Viridiplantae</taxon>
        <taxon>Chlorophyta</taxon>
        <taxon>core chlorophytes</taxon>
        <taxon>Trebouxiophyceae</taxon>
        <taxon>Chlorellales</taxon>
        <taxon>Chlorellaceae</taxon>
        <taxon>Chlorella clade</taxon>
        <taxon>Chlorella</taxon>
    </lineage>
</organism>
<evidence type="ECO:0000256" key="1">
    <source>
        <dbReference type="ARBA" id="ARBA00022679"/>
    </source>
</evidence>
<dbReference type="GO" id="GO:0016740">
    <property type="term" value="F:transferase activity"/>
    <property type="evidence" value="ECO:0007669"/>
    <property type="project" value="UniProtKB-KW"/>
</dbReference>
<reference evidence="7" key="2">
    <citation type="submission" date="2020-11" db="EMBL/GenBank/DDBJ databases">
        <authorList>
            <person name="Cecchin M."/>
            <person name="Marcolungo L."/>
            <person name="Rossato M."/>
            <person name="Girolomoni L."/>
            <person name="Cosentino E."/>
            <person name="Cuine S."/>
            <person name="Li-Beisson Y."/>
            <person name="Delledonne M."/>
            <person name="Ballottari M."/>
        </authorList>
    </citation>
    <scope>NUCLEOTIDE SEQUENCE</scope>
    <source>
        <strain evidence="7">211/11P</strain>
        <tissue evidence="7">Whole cell</tissue>
    </source>
</reference>
<feature type="compositionally biased region" description="Low complexity" evidence="5">
    <location>
        <begin position="15"/>
        <end position="27"/>
    </location>
</feature>
<evidence type="ECO:0000313" key="8">
    <source>
        <dbReference type="Proteomes" id="UP001055712"/>
    </source>
</evidence>
<evidence type="ECO:0000313" key="7">
    <source>
        <dbReference type="EMBL" id="KAI3432587.1"/>
    </source>
</evidence>
<keyword evidence="4" id="KW-0547">Nucleotide-binding</keyword>
<evidence type="ECO:0000256" key="4">
    <source>
        <dbReference type="RuleBase" id="RU362109"/>
    </source>
</evidence>
<dbReference type="Gene3D" id="3.10.110.10">
    <property type="entry name" value="Ubiquitin Conjugating Enzyme"/>
    <property type="match status" value="1"/>
</dbReference>
<proteinExistence type="inferred from homology"/>
<name>A0A9D4TSL8_CHLVU</name>
<gene>
    <name evidence="7" type="ORF">D9Q98_004135</name>
</gene>
<comment type="similarity">
    <text evidence="4">Belongs to the ubiquitin-conjugating enzyme family.</text>
</comment>
<comment type="caution">
    <text evidence="7">The sequence shown here is derived from an EMBL/GenBank/DDBJ whole genome shotgun (WGS) entry which is preliminary data.</text>
</comment>
<dbReference type="InterPro" id="IPR000608">
    <property type="entry name" value="UBC"/>
</dbReference>
<dbReference type="InterPro" id="IPR050113">
    <property type="entry name" value="Ub_conjugating_enzyme"/>
</dbReference>
<dbReference type="PROSITE" id="PS00183">
    <property type="entry name" value="UBC_1"/>
    <property type="match status" value="1"/>
</dbReference>
<evidence type="ECO:0000259" key="6">
    <source>
        <dbReference type="PROSITE" id="PS50127"/>
    </source>
</evidence>
<evidence type="ECO:0000256" key="2">
    <source>
        <dbReference type="ARBA" id="ARBA00022786"/>
    </source>
</evidence>
<keyword evidence="2 4" id="KW-0833">Ubl conjugation pathway</keyword>
<feature type="domain" description="UBC core" evidence="6">
    <location>
        <begin position="55"/>
        <end position="201"/>
    </location>
</feature>
<keyword evidence="8" id="KW-1185">Reference proteome</keyword>
<dbReference type="InterPro" id="IPR023313">
    <property type="entry name" value="UBQ-conjugating_AS"/>
</dbReference>
<dbReference type="AlphaFoldDB" id="A0A9D4TSL8"/>
<dbReference type="OrthoDB" id="10253686at2759"/>
<sequence>MEHWRLHVGCPFAGSSSSPSSLQQQPSMNNAAPRVAASPGKAGAPDTTRALDTGAVTKRLQQELMGLMASSGDGVSAFPSGDSLFDWVGTITGAEGTAYEGCTFRLSLKFTSEYPFKAPTVRFETACFHPNVDTFGNICLDILKEKWSAAYSVKTILQSIQSLLADPNVDSPLNTHAAKLWGVNDEEYRVLVQRAYNGPKAA</sequence>
<keyword evidence="4" id="KW-0067">ATP-binding</keyword>
<feature type="region of interest" description="Disordered" evidence="5">
    <location>
        <begin position="13"/>
        <end position="49"/>
    </location>
</feature>
<evidence type="ECO:0000256" key="3">
    <source>
        <dbReference type="PROSITE-ProRule" id="PRU10133"/>
    </source>
</evidence>
<reference evidence="7" key="1">
    <citation type="journal article" date="2019" name="Plant J.">
        <title>Chlorella vulgaris genome assembly and annotation reveals the molecular basis for metabolic acclimation to high light conditions.</title>
        <authorList>
            <person name="Cecchin M."/>
            <person name="Marcolungo L."/>
            <person name="Rossato M."/>
            <person name="Girolomoni L."/>
            <person name="Cosentino E."/>
            <person name="Cuine S."/>
            <person name="Li-Beisson Y."/>
            <person name="Delledonne M."/>
            <person name="Ballottari M."/>
        </authorList>
    </citation>
    <scope>NUCLEOTIDE SEQUENCE</scope>
    <source>
        <strain evidence="7">211/11P</strain>
    </source>
</reference>
<dbReference type="Proteomes" id="UP001055712">
    <property type="component" value="Unassembled WGS sequence"/>
</dbReference>
<dbReference type="SMART" id="SM00212">
    <property type="entry name" value="UBCc"/>
    <property type="match status" value="1"/>
</dbReference>
<evidence type="ECO:0000256" key="5">
    <source>
        <dbReference type="SAM" id="MobiDB-lite"/>
    </source>
</evidence>
<dbReference type="InterPro" id="IPR016135">
    <property type="entry name" value="UBQ-conjugating_enzyme/RWD"/>
</dbReference>
<keyword evidence="1" id="KW-0808">Transferase</keyword>
<dbReference type="EMBL" id="SIDB01000005">
    <property type="protein sequence ID" value="KAI3432587.1"/>
    <property type="molecule type" value="Genomic_DNA"/>
</dbReference>
<dbReference type="GO" id="GO:0005524">
    <property type="term" value="F:ATP binding"/>
    <property type="evidence" value="ECO:0007669"/>
    <property type="project" value="UniProtKB-UniRule"/>
</dbReference>
<protein>
    <recommendedName>
        <fullName evidence="6">UBC core domain-containing protein</fullName>
    </recommendedName>
</protein>
<accession>A0A9D4TSL8</accession>
<dbReference type="PANTHER" id="PTHR24067">
    <property type="entry name" value="UBIQUITIN-CONJUGATING ENZYME E2"/>
    <property type="match status" value="1"/>
</dbReference>